<geneLocation type="mitochondrion" evidence="1"/>
<dbReference type="EMBL" id="KY774314">
    <property type="protein sequence ID" value="ART30262.1"/>
    <property type="molecule type" value="Genomic_DNA"/>
</dbReference>
<name>A0A1Y0AYN1_9LAMI</name>
<sequence length="58" mass="6598">MGGWVSERAVVPFLIYNPEIFRYGRIAVGVLWLFIPHALRHLNASCQRSVPIESDAPF</sequence>
<reference evidence="1" key="1">
    <citation type="submission" date="2017-03" db="EMBL/GenBank/DDBJ databases">
        <title>The mitochondrial genome of the carnivorous plant Utricularia reniformis (Lentibulariaceae): structure, comparative analysis and evolutionary landmarks.</title>
        <authorList>
            <person name="Silva S.R."/>
            <person name="Alvarenga D.O."/>
            <person name="Michael T.P."/>
            <person name="Miranda V.F.O."/>
            <person name="Varani A.M."/>
        </authorList>
    </citation>
    <scope>NUCLEOTIDE SEQUENCE</scope>
</reference>
<dbReference type="AlphaFoldDB" id="A0A1Y0AYN1"/>
<organism evidence="1">
    <name type="scientific">Utricularia reniformis</name>
    <dbReference type="NCBI Taxonomy" id="192314"/>
    <lineage>
        <taxon>Eukaryota</taxon>
        <taxon>Viridiplantae</taxon>
        <taxon>Streptophyta</taxon>
        <taxon>Embryophyta</taxon>
        <taxon>Tracheophyta</taxon>
        <taxon>Spermatophyta</taxon>
        <taxon>Magnoliopsida</taxon>
        <taxon>eudicotyledons</taxon>
        <taxon>Gunneridae</taxon>
        <taxon>Pentapetalae</taxon>
        <taxon>asterids</taxon>
        <taxon>lamiids</taxon>
        <taxon>Lamiales</taxon>
        <taxon>Lentibulariaceae</taxon>
        <taxon>Utricularia</taxon>
    </lineage>
</organism>
<accession>A0A1Y0AYN1</accession>
<proteinExistence type="predicted"/>
<gene>
    <name evidence="1" type="ORF">AEK19_MT0189</name>
</gene>
<protein>
    <submittedName>
        <fullName evidence="1">Uncharacterized protein</fullName>
    </submittedName>
</protein>
<keyword evidence="1" id="KW-0496">Mitochondrion</keyword>
<evidence type="ECO:0000313" key="1">
    <source>
        <dbReference type="EMBL" id="ART30262.1"/>
    </source>
</evidence>